<comment type="caution">
    <text evidence="4">The sequence shown here is derived from an EMBL/GenBank/DDBJ whole genome shotgun (WGS) entry which is preliminary data.</text>
</comment>
<feature type="domain" description="Armadillo-like repeats" evidence="3">
    <location>
        <begin position="227"/>
        <end position="318"/>
    </location>
</feature>
<proteinExistence type="predicted"/>
<keyword evidence="2" id="KW-0472">Membrane</keyword>
<keyword evidence="5" id="KW-1185">Reference proteome</keyword>
<feature type="transmembrane region" description="Helical" evidence="2">
    <location>
        <begin position="160"/>
        <end position="180"/>
    </location>
</feature>
<dbReference type="PANTHER" id="PTHR36793">
    <property type="entry name" value="RIBOSOMAL RNA SMALL SUBUNIT METHYLTRANSFERASE J"/>
    <property type="match status" value="1"/>
</dbReference>
<dbReference type="InterPro" id="IPR055241">
    <property type="entry name" value="Armadillo_rpt_dom"/>
</dbReference>
<keyword evidence="2" id="KW-0812">Transmembrane</keyword>
<dbReference type="Proteomes" id="UP001491310">
    <property type="component" value="Unassembled WGS sequence"/>
</dbReference>
<dbReference type="Pfam" id="PF22915">
    <property type="entry name" value="ARMH5"/>
    <property type="match status" value="1"/>
</dbReference>
<dbReference type="EMBL" id="JALJOT010000011">
    <property type="protein sequence ID" value="KAK9905746.1"/>
    <property type="molecule type" value="Genomic_DNA"/>
</dbReference>
<organism evidence="4 5">
    <name type="scientific">Coccomyxa subellipsoidea</name>
    <dbReference type="NCBI Taxonomy" id="248742"/>
    <lineage>
        <taxon>Eukaryota</taxon>
        <taxon>Viridiplantae</taxon>
        <taxon>Chlorophyta</taxon>
        <taxon>core chlorophytes</taxon>
        <taxon>Trebouxiophyceae</taxon>
        <taxon>Trebouxiophyceae incertae sedis</taxon>
        <taxon>Coccomyxaceae</taxon>
        <taxon>Coccomyxa</taxon>
    </lineage>
</organism>
<sequence length="373" mass="41306">MRGLIGAESYPCCSYPSLPVQKILSGRSLLLREGWTHPVRSCRLPRTRLAAGSHGDNAATPSAPPLPPELRTSERVKYPTVYKGSDYATGASGLTEGQPPVEESTFAEDTIEAQEQEQDFTDYQGQALAHDSMPHNNIYQAVDASAPAQFLRQTRWARPVVGALGLFFAGTLLLSVVRVLRRYNSPRSKRTRTVNLNKAIVESLDAYLPANRAALTTGVMRGLKMKSGFSSTEIFRKYLWYLLRERKFDEDAVSDLAALRTALGMTDDEVAEALRERAQRIYEKYGNVMLETAGMTKAGIERKATCRALFSKILYLAESEKILEQESGAAQKLSIPKIFGATDEDTDGLRIVSLYEVDLDNLEGQFDKDPNGP</sequence>
<keyword evidence="2" id="KW-1133">Transmembrane helix</keyword>
<protein>
    <recommendedName>
        <fullName evidence="3">Armadillo-like repeats domain-containing protein</fullName>
    </recommendedName>
</protein>
<accession>A0ABR2YHY1</accession>
<evidence type="ECO:0000313" key="5">
    <source>
        <dbReference type="Proteomes" id="UP001491310"/>
    </source>
</evidence>
<feature type="region of interest" description="Disordered" evidence="1">
    <location>
        <begin position="51"/>
        <end position="74"/>
    </location>
</feature>
<evidence type="ECO:0000256" key="2">
    <source>
        <dbReference type="SAM" id="Phobius"/>
    </source>
</evidence>
<dbReference type="PANTHER" id="PTHR36793:SF1">
    <property type="entry name" value="RIBOSOMAL RNA SMALL SUBUNIT METHYLTRANSFERASE J"/>
    <property type="match status" value="1"/>
</dbReference>
<evidence type="ECO:0000259" key="3">
    <source>
        <dbReference type="Pfam" id="PF22915"/>
    </source>
</evidence>
<gene>
    <name evidence="4" type="ORF">WJX75_005568</name>
</gene>
<reference evidence="4 5" key="1">
    <citation type="journal article" date="2024" name="Nat. Commun.">
        <title>Phylogenomics reveals the evolutionary origins of lichenization in chlorophyte algae.</title>
        <authorList>
            <person name="Puginier C."/>
            <person name="Libourel C."/>
            <person name="Otte J."/>
            <person name="Skaloud P."/>
            <person name="Haon M."/>
            <person name="Grisel S."/>
            <person name="Petersen M."/>
            <person name="Berrin J.G."/>
            <person name="Delaux P.M."/>
            <person name="Dal Grande F."/>
            <person name="Keller J."/>
        </authorList>
    </citation>
    <scope>NUCLEOTIDE SEQUENCE [LARGE SCALE GENOMIC DNA]</scope>
    <source>
        <strain evidence="4 5">SAG 216-7</strain>
    </source>
</reference>
<evidence type="ECO:0000313" key="4">
    <source>
        <dbReference type="EMBL" id="KAK9905746.1"/>
    </source>
</evidence>
<name>A0ABR2YHY1_9CHLO</name>
<evidence type="ECO:0000256" key="1">
    <source>
        <dbReference type="SAM" id="MobiDB-lite"/>
    </source>
</evidence>